<dbReference type="InterPro" id="IPR037239">
    <property type="entry name" value="OSBP_sf"/>
</dbReference>
<dbReference type="SMART" id="SM00233">
    <property type="entry name" value="PH"/>
    <property type="match status" value="1"/>
</dbReference>
<dbReference type="GO" id="GO:0035621">
    <property type="term" value="P:ER to Golgi ceramide transport"/>
    <property type="evidence" value="ECO:0007669"/>
    <property type="project" value="EnsemblFungi"/>
</dbReference>
<dbReference type="GO" id="GO:0001403">
    <property type="term" value="P:invasive growth in response to glucose limitation"/>
    <property type="evidence" value="ECO:0007669"/>
    <property type="project" value="EnsemblFungi"/>
</dbReference>
<dbReference type="GO" id="GO:0061709">
    <property type="term" value="P:reticulophagy"/>
    <property type="evidence" value="ECO:0007669"/>
    <property type="project" value="EnsemblFungi"/>
</dbReference>
<dbReference type="InterPro" id="IPR001849">
    <property type="entry name" value="PH_domain"/>
</dbReference>
<comment type="similarity">
    <text evidence="1">Belongs to the OSBP family.</text>
</comment>
<dbReference type="GO" id="GO:0120015">
    <property type="term" value="F:sterol transfer activity"/>
    <property type="evidence" value="ECO:0007669"/>
    <property type="project" value="EnsemblFungi"/>
</dbReference>
<dbReference type="SUPFAM" id="SSF144000">
    <property type="entry name" value="Oxysterol-binding protein-like"/>
    <property type="match status" value="1"/>
</dbReference>
<dbReference type="GO" id="GO:0030011">
    <property type="term" value="P:maintenance of cell polarity"/>
    <property type="evidence" value="ECO:0007669"/>
    <property type="project" value="EnsemblFungi"/>
</dbReference>
<keyword evidence="4" id="KW-0446">Lipid-binding</keyword>
<evidence type="ECO:0000259" key="6">
    <source>
        <dbReference type="PROSITE" id="PS50866"/>
    </source>
</evidence>
<sequence length="813" mass="90383">METLDIHSKSFLTKWVTVPDDAHLSWQIQPVKRSINLSIYRKNDAVSPFDGGSFQPLLPPALSSTKNRSDSVILTSQLELTNSTRKRSSSLLAGLNNSGLTLEKNYNKLLPDELTKGSLHVAIGGTFAFVFDNSFSKTYGKKVLFSQKVVAAGVAANTASLQTVAFASLQTTTPISASATVNHRQSIMRPKNGELLQGVLSKKRRKRHQGFVKRFFILSFKYGILSYYLMKNPTNLRGNMPIKHCIISANEESREIVIDSGLEIWDLKAATREEWAVWVSAFNTVKQGAPRRPVTFAQPDTDMQAAGILTLHKQLQAIQRDATLETSIDEFAIGFAKLVDSANRKSFVISRTTSLMSQEFYDAEDYLETTQSVVVLDRPGNLDLMISDEISVVDKDADYTATYESESETESDVPVADSTAFDTDLYPLPLPPVERRTDVPECHVQPPSILTFVRKNVGKDLSSIAMPVSMNEPLTILQKYGELIEYCAMLDTALAADTLSGERILRIAAFAVSYQASLRAKERNTRKPFNPLLGETFEMVREDLGVRMVAEKVSHRPPIMAIAAESAAWQLQYAPLPSSKFWGKSAEVIAKGVLKLTVKATGEVYEWAQPTTLLKNVIAGEKYTEPASDLTVLCSLGQKAVAEFKAGGMFSGRSEDLTIGCFDARGRKMAALVLGKWTTALVLCVDGAEREIWRVGPLVKNYPKKFGFTEFAASLNEITLAELGMAPTDSRLRPDQRCYENGDAEKAEVLKAKLEGNQRVRRKQMEEQGVEHKPVFFKQVGEGDNAIWEYVTGEKSYWNRRRVGDWSDLVTLW</sequence>
<dbReference type="Gene3D" id="2.30.29.30">
    <property type="entry name" value="Pleckstrin-homology domain (PH domain)/Phosphotyrosine-binding domain (PTB)"/>
    <property type="match status" value="1"/>
</dbReference>
<dbReference type="PANTHER" id="PTHR10972">
    <property type="entry name" value="OXYSTEROL-BINDING PROTEIN-RELATED"/>
    <property type="match status" value="1"/>
</dbReference>
<name>A0A1E3QUK1_9ASCO</name>
<protein>
    <recommendedName>
        <fullName evidence="9">PH domain-containing protein</fullName>
    </recommendedName>
</protein>
<dbReference type="GO" id="GO:0034727">
    <property type="term" value="P:piecemeal microautophagy of the nucleus"/>
    <property type="evidence" value="ECO:0007669"/>
    <property type="project" value="EnsemblFungi"/>
</dbReference>
<dbReference type="GO" id="GO:0000742">
    <property type="term" value="P:karyogamy involved in conjugation with cellular fusion"/>
    <property type="evidence" value="ECO:0007669"/>
    <property type="project" value="EnsemblFungi"/>
</dbReference>
<gene>
    <name evidence="7" type="ORF">BABINDRAFT_34447</name>
</gene>
<dbReference type="InterPro" id="IPR036598">
    <property type="entry name" value="GOLD_dom_sf"/>
</dbReference>
<dbReference type="GO" id="GO:0032541">
    <property type="term" value="C:cortical endoplasmic reticulum"/>
    <property type="evidence" value="ECO:0007669"/>
    <property type="project" value="EnsemblFungi"/>
</dbReference>
<dbReference type="PANTHER" id="PTHR10972:SF203">
    <property type="entry name" value="OXYSTEROL-BINDING PROTEIN HOMOLOG 3"/>
    <property type="match status" value="1"/>
</dbReference>
<feature type="domain" description="GOLD" evidence="6">
    <location>
        <begin position="1"/>
        <end position="149"/>
    </location>
</feature>
<dbReference type="SUPFAM" id="SSF101576">
    <property type="entry name" value="Supernatant protein factor (SPF), C-terminal domain"/>
    <property type="match status" value="1"/>
</dbReference>
<dbReference type="InterPro" id="IPR000648">
    <property type="entry name" value="Oxysterol-bd"/>
</dbReference>
<keyword evidence="8" id="KW-1185">Reference proteome</keyword>
<dbReference type="GeneID" id="30149532"/>
<keyword evidence="2" id="KW-0813">Transport</keyword>
<dbReference type="OrthoDB" id="1854502at2759"/>
<evidence type="ECO:0000313" key="8">
    <source>
        <dbReference type="Proteomes" id="UP000094336"/>
    </source>
</evidence>
<dbReference type="STRING" id="984486.A0A1E3QUK1"/>
<dbReference type="GO" id="GO:0005886">
    <property type="term" value="C:plasma membrane"/>
    <property type="evidence" value="ECO:0007669"/>
    <property type="project" value="EnsemblFungi"/>
</dbReference>
<dbReference type="PROSITE" id="PS50866">
    <property type="entry name" value="GOLD"/>
    <property type="match status" value="1"/>
</dbReference>
<dbReference type="Gene3D" id="3.30.70.3490">
    <property type="match status" value="1"/>
</dbReference>
<evidence type="ECO:0008006" key="9">
    <source>
        <dbReference type="Google" id="ProtNLM"/>
    </source>
</evidence>
<dbReference type="EMBL" id="KV454429">
    <property type="protein sequence ID" value="ODQ80637.1"/>
    <property type="molecule type" value="Genomic_DNA"/>
</dbReference>
<reference evidence="8" key="1">
    <citation type="submission" date="2016-05" db="EMBL/GenBank/DDBJ databases">
        <title>Comparative genomics of biotechnologically important yeasts.</title>
        <authorList>
            <consortium name="DOE Joint Genome Institute"/>
            <person name="Riley R."/>
            <person name="Haridas S."/>
            <person name="Wolfe K.H."/>
            <person name="Lopes M.R."/>
            <person name="Hittinger C.T."/>
            <person name="Goker M."/>
            <person name="Salamov A."/>
            <person name="Wisecaver J."/>
            <person name="Long T.M."/>
            <person name="Aerts A.L."/>
            <person name="Barry K."/>
            <person name="Choi C."/>
            <person name="Clum A."/>
            <person name="Coughlan A.Y."/>
            <person name="Deshpande S."/>
            <person name="Douglass A.P."/>
            <person name="Hanson S.J."/>
            <person name="Klenk H.-P."/>
            <person name="Labutti K."/>
            <person name="Lapidus A."/>
            <person name="Lindquist E."/>
            <person name="Lipzen A."/>
            <person name="Meier-Kolthoff J.P."/>
            <person name="Ohm R.A."/>
            <person name="Otillar R.P."/>
            <person name="Pangilinan J."/>
            <person name="Peng Y."/>
            <person name="Rokas A."/>
            <person name="Rosa C.A."/>
            <person name="Scheuner C."/>
            <person name="Sibirny A.A."/>
            <person name="Slot J.C."/>
            <person name="Stielow J.B."/>
            <person name="Sun H."/>
            <person name="Kurtzman C.P."/>
            <person name="Blackwell M."/>
            <person name="Grigoriev I.V."/>
            <person name="Jeffries T.W."/>
        </authorList>
    </citation>
    <scope>NUCLEOTIDE SEQUENCE [LARGE SCALE GENOMIC DNA]</scope>
    <source>
        <strain evidence="8">NRRL Y-12698</strain>
    </source>
</reference>
<dbReference type="Gene3D" id="2.40.160.120">
    <property type="match status" value="1"/>
</dbReference>
<evidence type="ECO:0000259" key="5">
    <source>
        <dbReference type="PROSITE" id="PS50003"/>
    </source>
</evidence>
<accession>A0A1E3QUK1</accession>
<evidence type="ECO:0000313" key="7">
    <source>
        <dbReference type="EMBL" id="ODQ80637.1"/>
    </source>
</evidence>
<dbReference type="Proteomes" id="UP000094336">
    <property type="component" value="Unassembled WGS sequence"/>
</dbReference>
<dbReference type="RefSeq" id="XP_018985965.1">
    <property type="nucleotide sequence ID" value="XM_019131679.1"/>
</dbReference>
<evidence type="ECO:0000256" key="3">
    <source>
        <dbReference type="ARBA" id="ARBA00023055"/>
    </source>
</evidence>
<evidence type="ECO:0000256" key="2">
    <source>
        <dbReference type="ARBA" id="ARBA00022448"/>
    </source>
</evidence>
<feature type="domain" description="PH" evidence="5">
    <location>
        <begin position="193"/>
        <end position="287"/>
    </location>
</feature>
<keyword evidence="3" id="KW-0445">Lipid transport</keyword>
<dbReference type="InterPro" id="IPR011993">
    <property type="entry name" value="PH-like_dom_sf"/>
</dbReference>
<dbReference type="CDD" id="cd13289">
    <property type="entry name" value="PH_Osh3p_yeast"/>
    <property type="match status" value="1"/>
</dbReference>
<dbReference type="GO" id="GO:0006887">
    <property type="term" value="P:exocytosis"/>
    <property type="evidence" value="ECO:0007669"/>
    <property type="project" value="EnsemblFungi"/>
</dbReference>
<organism evidence="7 8">
    <name type="scientific">Babjeviella inositovora NRRL Y-12698</name>
    <dbReference type="NCBI Taxonomy" id="984486"/>
    <lineage>
        <taxon>Eukaryota</taxon>
        <taxon>Fungi</taxon>
        <taxon>Dikarya</taxon>
        <taxon>Ascomycota</taxon>
        <taxon>Saccharomycotina</taxon>
        <taxon>Pichiomycetes</taxon>
        <taxon>Serinales incertae sedis</taxon>
        <taxon>Babjeviella</taxon>
    </lineage>
</organism>
<dbReference type="GO" id="GO:0005829">
    <property type="term" value="C:cytosol"/>
    <property type="evidence" value="ECO:0007669"/>
    <property type="project" value="TreeGrafter"/>
</dbReference>
<dbReference type="SUPFAM" id="SSF50729">
    <property type="entry name" value="PH domain-like"/>
    <property type="match status" value="1"/>
</dbReference>
<dbReference type="GO" id="GO:0097038">
    <property type="term" value="C:perinuclear endoplasmic reticulum"/>
    <property type="evidence" value="ECO:0007669"/>
    <property type="project" value="TreeGrafter"/>
</dbReference>
<evidence type="ECO:0000256" key="4">
    <source>
        <dbReference type="ARBA" id="ARBA00023121"/>
    </source>
</evidence>
<dbReference type="InterPro" id="IPR041680">
    <property type="entry name" value="PH_8"/>
</dbReference>
<dbReference type="GO" id="GO:0007124">
    <property type="term" value="P:pseudohyphal growth"/>
    <property type="evidence" value="ECO:0007669"/>
    <property type="project" value="EnsemblFungi"/>
</dbReference>
<dbReference type="PROSITE" id="PS50003">
    <property type="entry name" value="PH_DOMAIN"/>
    <property type="match status" value="1"/>
</dbReference>
<evidence type="ECO:0000256" key="1">
    <source>
        <dbReference type="ARBA" id="ARBA00008842"/>
    </source>
</evidence>
<dbReference type="Pfam" id="PF01237">
    <property type="entry name" value="Oxysterol_BP"/>
    <property type="match status" value="1"/>
</dbReference>
<dbReference type="InterPro" id="IPR009038">
    <property type="entry name" value="GOLD_dom"/>
</dbReference>
<dbReference type="AlphaFoldDB" id="A0A1E3QUK1"/>
<dbReference type="GO" id="GO:0006897">
    <property type="term" value="P:endocytosis"/>
    <property type="evidence" value="ECO:0007669"/>
    <property type="project" value="EnsemblFungi"/>
</dbReference>
<dbReference type="FunFam" id="2.40.160.120:FF:000001">
    <property type="entry name" value="Oxysterol-binding protein"/>
    <property type="match status" value="1"/>
</dbReference>
<proteinExistence type="inferred from homology"/>
<dbReference type="GO" id="GO:0032934">
    <property type="term" value="F:sterol binding"/>
    <property type="evidence" value="ECO:0007669"/>
    <property type="project" value="TreeGrafter"/>
</dbReference>
<dbReference type="Pfam" id="PF15409">
    <property type="entry name" value="PH_8"/>
    <property type="match status" value="1"/>
</dbReference>